<accession>A0AAP8TSX4</accession>
<dbReference type="SUPFAM" id="SSF54593">
    <property type="entry name" value="Glyoxalase/Bleomycin resistance protein/Dihydroxybiphenyl dioxygenase"/>
    <property type="match status" value="2"/>
</dbReference>
<feature type="domain" description="VOC" evidence="1">
    <location>
        <begin position="3"/>
        <end position="118"/>
    </location>
</feature>
<evidence type="ECO:0000313" key="2">
    <source>
        <dbReference type="EMBL" id="PNZ66896.1"/>
    </source>
</evidence>
<organism evidence="2 3">
    <name type="scientific">Staphylococcus auricularis</name>
    <dbReference type="NCBI Taxonomy" id="29379"/>
    <lineage>
        <taxon>Bacteria</taxon>
        <taxon>Bacillati</taxon>
        <taxon>Bacillota</taxon>
        <taxon>Bacilli</taxon>
        <taxon>Bacillales</taxon>
        <taxon>Staphylococcaceae</taxon>
        <taxon>Staphylococcus</taxon>
    </lineage>
</organism>
<dbReference type="InterPro" id="IPR029068">
    <property type="entry name" value="Glyas_Bleomycin-R_OHBP_Dase"/>
</dbReference>
<dbReference type="Proteomes" id="UP000242470">
    <property type="component" value="Unassembled WGS sequence"/>
</dbReference>
<dbReference type="PROSITE" id="PS51819">
    <property type="entry name" value="VOC"/>
    <property type="match status" value="1"/>
</dbReference>
<dbReference type="InterPro" id="IPR037523">
    <property type="entry name" value="VOC_core"/>
</dbReference>
<evidence type="ECO:0000313" key="3">
    <source>
        <dbReference type="Proteomes" id="UP000242470"/>
    </source>
</evidence>
<dbReference type="EMBL" id="PPQW01000046">
    <property type="protein sequence ID" value="PNZ66896.1"/>
    <property type="molecule type" value="Genomic_DNA"/>
</dbReference>
<dbReference type="AlphaFoldDB" id="A0AAP8TSX4"/>
<keyword evidence="2" id="KW-0456">Lyase</keyword>
<dbReference type="GO" id="GO:0016829">
    <property type="term" value="F:lyase activity"/>
    <property type="evidence" value="ECO:0007669"/>
    <property type="project" value="UniProtKB-KW"/>
</dbReference>
<evidence type="ECO:0000259" key="1">
    <source>
        <dbReference type="PROSITE" id="PS51819"/>
    </source>
</evidence>
<protein>
    <submittedName>
        <fullName evidence="2">Lactoylglutathione lyase</fullName>
    </submittedName>
</protein>
<proteinExistence type="predicted"/>
<dbReference type="InterPro" id="IPR004360">
    <property type="entry name" value="Glyas_Fos-R_dOase_dom"/>
</dbReference>
<dbReference type="RefSeq" id="WP_059106809.1">
    <property type="nucleotide sequence ID" value="NZ_AP024589.1"/>
</dbReference>
<sequence length="269" mass="29953">MNGLRSVTIGTNDMNETKKLFHDILGLNYQDKGEGVRFGDTNLASGTRLHFMEIPNYDSSVVHIDSIGLRVPTDESLNEYQTILKQNDITYSDITELNGNKHFSFKDHNGQRFDIYSNEQNTGTPLGTPSFDSPVHPLHQIQGLGPVILKVNQLVLTISVLSQVLGLEHFAQYSPSSKVTDNIQVFKIGDGGLGGELHLYNADETIQVPEHGLVEQVEFATDDVKQYQNALEQLETIGMPYQQLKQDDSQSVRINENSGISFILTSEQS</sequence>
<name>A0AAP8TSX4_9STAP</name>
<dbReference type="Pfam" id="PF00903">
    <property type="entry name" value="Glyoxalase"/>
    <property type="match status" value="1"/>
</dbReference>
<comment type="caution">
    <text evidence="2">The sequence shown here is derived from an EMBL/GenBank/DDBJ whole genome shotgun (WGS) entry which is preliminary data.</text>
</comment>
<dbReference type="PANTHER" id="PTHR36110:SF4">
    <property type="entry name" value="RING-CLEAVING DIOXYGENASE MHQA-RELATED"/>
    <property type="match status" value="1"/>
</dbReference>
<gene>
    <name evidence="2" type="ORF">CD158_07295</name>
</gene>
<dbReference type="GeneID" id="64982284"/>
<dbReference type="PANTHER" id="PTHR36110">
    <property type="entry name" value="RING-CLEAVING DIOXYGENASE MHQE-RELATED"/>
    <property type="match status" value="1"/>
</dbReference>
<dbReference type="InterPro" id="IPR052537">
    <property type="entry name" value="Extradiol_RC_dioxygenase"/>
</dbReference>
<reference evidence="2 3" key="1">
    <citation type="submission" date="2017-08" db="EMBL/GenBank/DDBJ databases">
        <title>Draft genome sequences of 64 type strains of genus Staph aureus.</title>
        <authorList>
            <person name="Cole K."/>
            <person name="Golubchik T."/>
            <person name="Russell J."/>
            <person name="Foster D."/>
            <person name="Llewelyn M."/>
            <person name="Wilson D."/>
            <person name="Crook D."/>
            <person name="Paul J."/>
        </authorList>
    </citation>
    <scope>NUCLEOTIDE SEQUENCE [LARGE SCALE GENOMIC DNA]</scope>
    <source>
        <strain evidence="2 3">NCTC 12101</strain>
    </source>
</reference>
<dbReference type="Gene3D" id="3.10.180.10">
    <property type="entry name" value="2,3-Dihydroxybiphenyl 1,2-Dioxygenase, domain 1"/>
    <property type="match status" value="1"/>
</dbReference>